<evidence type="ECO:0000256" key="2">
    <source>
        <dbReference type="ARBA" id="ARBA00008392"/>
    </source>
</evidence>
<evidence type="ECO:0000313" key="9">
    <source>
        <dbReference type="EMBL" id="PTI29211.1"/>
    </source>
</evidence>
<dbReference type="RefSeq" id="WP_107536371.1">
    <property type="nucleotide sequence ID" value="NZ_BMDF01000010.1"/>
</dbReference>
<dbReference type="PROSITE" id="PS00599">
    <property type="entry name" value="AA_TRANSFER_CLASS_2"/>
    <property type="match status" value="1"/>
</dbReference>
<evidence type="ECO:0000256" key="3">
    <source>
        <dbReference type="ARBA" id="ARBA00011738"/>
    </source>
</evidence>
<dbReference type="SUPFAM" id="SSF53383">
    <property type="entry name" value="PLP-dependent transferases"/>
    <property type="match status" value="1"/>
</dbReference>
<comment type="similarity">
    <text evidence="2 7">Belongs to the class-II pyridoxal-phosphate-dependent aminotransferase family.</text>
</comment>
<evidence type="ECO:0000256" key="1">
    <source>
        <dbReference type="ARBA" id="ARBA00001933"/>
    </source>
</evidence>
<dbReference type="CDD" id="cd06454">
    <property type="entry name" value="KBL_like"/>
    <property type="match status" value="1"/>
</dbReference>
<evidence type="ECO:0000313" key="10">
    <source>
        <dbReference type="Proteomes" id="UP000241209"/>
    </source>
</evidence>
<dbReference type="InterPro" id="IPR004839">
    <property type="entry name" value="Aminotransferase_I/II_large"/>
</dbReference>
<accession>A0A2T4PS91</accession>
<dbReference type="GO" id="GO:0016740">
    <property type="term" value="F:transferase activity"/>
    <property type="evidence" value="ECO:0007669"/>
    <property type="project" value="UniProtKB-KW"/>
</dbReference>
<dbReference type="InterPro" id="IPR050087">
    <property type="entry name" value="AON_synthase_class-II"/>
</dbReference>
<dbReference type="STRING" id="1167632.GCA_000286335_00422"/>
<sequence length="395" mass="42674">MVQTLNTFLTTNLNELKDNGLYNEIDIVEGANGAEITIGGKSYINLSSNNYLGLATDEDLKKAAKAAIDTHGVGAGAVRTINGTLDLHRELEETLAQFKGTESAIAYQSGFNCNMAAISAVMNKNDAILSDELNHASIIDGCRLSKAKIIRVNHSDMEDLRAKAKEVVESGQYNKVMYITDGVFSMDGDVAKLPEIVEIAEEFGLITYVDDAHGSGVMGKGAGTVKHFGLQDKIDFQIGTLSKAIGVVGGYVAGTKDLIDWLKVASRPFLFSTSLAPGDTKAITESVKKLMASTELHDKLWDNAHYLKEGLKAKGFDIGHSETPITPVIIGEEKEAQTFSKRLMDEGVYAKAIVFPTVPKGTGRVRNMPTAAHTKEQLDQAIETYEKIGKELGLI</sequence>
<dbReference type="NCBIfam" id="TIGR01825">
    <property type="entry name" value="gly_Cac_T_rel"/>
    <property type="match status" value="1"/>
</dbReference>
<dbReference type="AlphaFoldDB" id="A0A2T4PS91"/>
<evidence type="ECO:0000256" key="7">
    <source>
        <dbReference type="RuleBase" id="RU003693"/>
    </source>
</evidence>
<name>A0A2T4PS91_9STAP</name>
<dbReference type="InterPro" id="IPR015422">
    <property type="entry name" value="PyrdxlP-dep_Trfase_small"/>
</dbReference>
<keyword evidence="5 9" id="KW-0808">Transferase</keyword>
<comment type="subunit">
    <text evidence="3">Homodimer.</text>
</comment>
<dbReference type="EMBL" id="PZFK01000017">
    <property type="protein sequence ID" value="PTI29211.1"/>
    <property type="molecule type" value="Genomic_DNA"/>
</dbReference>
<dbReference type="OrthoDB" id="9807157at2"/>
<dbReference type="FunFam" id="3.40.640.10:FF:000006">
    <property type="entry name" value="5-aminolevulinate synthase, mitochondrial"/>
    <property type="match status" value="1"/>
</dbReference>
<organism evidence="9 10">
    <name type="scientific">Mammaliicoccus vitulinus</name>
    <dbReference type="NCBI Taxonomy" id="71237"/>
    <lineage>
        <taxon>Bacteria</taxon>
        <taxon>Bacillati</taxon>
        <taxon>Bacillota</taxon>
        <taxon>Bacilli</taxon>
        <taxon>Bacillales</taxon>
        <taxon>Staphylococcaceae</taxon>
        <taxon>Mammaliicoccus</taxon>
    </lineage>
</organism>
<dbReference type="InterPro" id="IPR010962">
    <property type="entry name" value="AONS_Archaea/Firmicutes"/>
</dbReference>
<evidence type="ECO:0000256" key="5">
    <source>
        <dbReference type="ARBA" id="ARBA00022679"/>
    </source>
</evidence>
<feature type="domain" description="Aminotransferase class I/classII large" evidence="8">
    <location>
        <begin position="43"/>
        <end position="383"/>
    </location>
</feature>
<evidence type="ECO:0000259" key="8">
    <source>
        <dbReference type="Pfam" id="PF00155"/>
    </source>
</evidence>
<dbReference type="InterPro" id="IPR001917">
    <property type="entry name" value="Aminotrans_II_pyridoxalP_BS"/>
</dbReference>
<evidence type="ECO:0000256" key="6">
    <source>
        <dbReference type="ARBA" id="ARBA00022898"/>
    </source>
</evidence>
<dbReference type="Gene3D" id="3.40.640.10">
    <property type="entry name" value="Type I PLP-dependent aspartate aminotransferase-like (Major domain)"/>
    <property type="match status" value="1"/>
</dbReference>
<dbReference type="PANTHER" id="PTHR13693:SF3">
    <property type="entry name" value="LD36009P"/>
    <property type="match status" value="1"/>
</dbReference>
<dbReference type="GeneID" id="64117859"/>
<dbReference type="NCBIfam" id="NF005394">
    <property type="entry name" value="PRK06939.1"/>
    <property type="match status" value="1"/>
</dbReference>
<dbReference type="Gene3D" id="3.90.1150.10">
    <property type="entry name" value="Aspartate Aminotransferase, domain 1"/>
    <property type="match status" value="1"/>
</dbReference>
<proteinExistence type="inferred from homology"/>
<dbReference type="InterPro" id="IPR015424">
    <property type="entry name" value="PyrdxlP-dep_Trfase"/>
</dbReference>
<protein>
    <recommendedName>
        <fullName evidence="4">Putative pyridoxal phosphate-dependent acyltransferase</fullName>
    </recommendedName>
</protein>
<reference evidence="9 10" key="1">
    <citation type="journal article" date="2016" name="Front. Microbiol.">
        <title>Comprehensive Phylogenetic Analysis of Bovine Non-aureus Staphylococci Species Based on Whole-Genome Sequencing.</title>
        <authorList>
            <person name="Naushad S."/>
            <person name="Barkema H.W."/>
            <person name="Luby C."/>
            <person name="Condas L.A."/>
            <person name="Nobrega D.B."/>
            <person name="Carson D.A."/>
            <person name="De Buck J."/>
        </authorList>
    </citation>
    <scope>NUCLEOTIDE SEQUENCE [LARGE SCALE GENOMIC DNA]</scope>
    <source>
        <strain evidence="9 10">SNUC 2204</strain>
    </source>
</reference>
<dbReference type="PANTHER" id="PTHR13693">
    <property type="entry name" value="CLASS II AMINOTRANSFERASE/8-AMINO-7-OXONONANOATE SYNTHASE"/>
    <property type="match status" value="1"/>
</dbReference>
<evidence type="ECO:0000256" key="4">
    <source>
        <dbReference type="ARBA" id="ARBA00015148"/>
    </source>
</evidence>
<gene>
    <name evidence="9" type="ORF">BU072_09145</name>
</gene>
<dbReference type="GO" id="GO:0030170">
    <property type="term" value="F:pyridoxal phosphate binding"/>
    <property type="evidence" value="ECO:0007669"/>
    <property type="project" value="InterPro"/>
</dbReference>
<comment type="cofactor">
    <cofactor evidence="1 7">
        <name>pyridoxal 5'-phosphate</name>
        <dbReference type="ChEBI" id="CHEBI:597326"/>
    </cofactor>
</comment>
<keyword evidence="6 7" id="KW-0663">Pyridoxal phosphate</keyword>
<comment type="caution">
    <text evidence="9">The sequence shown here is derived from an EMBL/GenBank/DDBJ whole genome shotgun (WGS) entry which is preliminary data.</text>
</comment>
<dbReference type="InterPro" id="IPR015421">
    <property type="entry name" value="PyrdxlP-dep_Trfase_major"/>
</dbReference>
<dbReference type="Proteomes" id="UP000241209">
    <property type="component" value="Unassembled WGS sequence"/>
</dbReference>
<dbReference type="Pfam" id="PF00155">
    <property type="entry name" value="Aminotran_1_2"/>
    <property type="match status" value="1"/>
</dbReference>